<sequence length="264" mass="30499">MKDVNIQDFSGSVAILQLGDLQNKERIATYIKSIPKHSIVLIGEYVVDNFFSQDWGMKPESCLKDKNKLDIFIQFSKEYGHTFIVPFIQHKNKGYYKQMAIITQDGFATYTQQRLIQYPHWNEANFFSNDTKKLPKLPMTFMANGIKFGVLFGFEAHFDEFWMEFKKDSVDVVLVASASTFTSQKRWQNLLTTHAFTNSCYVFRANRIGTHHASDGQTWDFYGHSFVSLGQDIMDSLLNEEGMLCVEIDKAALEALKKEWGFRS</sequence>
<dbReference type="RefSeq" id="WP_077389830.1">
    <property type="nucleotide sequence ID" value="NZ_CP019645.1"/>
</dbReference>
<dbReference type="GO" id="GO:0033388">
    <property type="term" value="P:putrescine biosynthetic process from arginine"/>
    <property type="evidence" value="ECO:0007669"/>
    <property type="project" value="TreeGrafter"/>
</dbReference>
<evidence type="ECO:0000313" key="4">
    <source>
        <dbReference type="Proteomes" id="UP000188298"/>
    </source>
</evidence>
<accession>A0A1Q2LJ68</accession>
<feature type="domain" description="CN hydrolase" evidence="2">
    <location>
        <begin position="67"/>
        <end position="257"/>
    </location>
</feature>
<proteinExistence type="predicted"/>
<reference evidence="3 4" key="1">
    <citation type="submission" date="2017-02" db="EMBL/GenBank/DDBJ databases">
        <title>Whole genome sequencing of Helicobacter bilis strain AAQJH.</title>
        <authorList>
            <person name="Conlan S."/>
            <person name="Thomas P.J."/>
            <person name="Mullikin J."/>
            <person name="Palmore T.N."/>
            <person name="Frank K.M."/>
            <person name="Segre J.A."/>
        </authorList>
    </citation>
    <scope>NUCLEOTIDE SEQUENCE [LARGE SCALE GENOMIC DNA]</scope>
    <source>
        <strain evidence="3 4">AAQJH</strain>
    </source>
</reference>
<dbReference type="Proteomes" id="UP000188298">
    <property type="component" value="Chromosome"/>
</dbReference>
<dbReference type="KEGG" id="hbl:XJ32_11170"/>
<evidence type="ECO:0000313" key="3">
    <source>
        <dbReference type="EMBL" id="AQQ60540.1"/>
    </source>
</evidence>
<dbReference type="SUPFAM" id="SSF56317">
    <property type="entry name" value="Carbon-nitrogen hydrolase"/>
    <property type="match status" value="1"/>
</dbReference>
<dbReference type="GO" id="GO:0050126">
    <property type="term" value="F:N-carbamoylputrescine amidase activity"/>
    <property type="evidence" value="ECO:0007669"/>
    <property type="project" value="TreeGrafter"/>
</dbReference>
<gene>
    <name evidence="3" type="ORF">XJ32_11170</name>
</gene>
<dbReference type="Pfam" id="PF00795">
    <property type="entry name" value="CN_hydrolase"/>
    <property type="match status" value="1"/>
</dbReference>
<evidence type="ECO:0000256" key="1">
    <source>
        <dbReference type="ARBA" id="ARBA00022801"/>
    </source>
</evidence>
<dbReference type="AlphaFoldDB" id="A0A1Q2LJ68"/>
<protein>
    <recommendedName>
        <fullName evidence="2">CN hydrolase domain-containing protein</fullName>
    </recommendedName>
</protein>
<dbReference type="InterPro" id="IPR050345">
    <property type="entry name" value="Aliph_Amidase/BUP"/>
</dbReference>
<dbReference type="PANTHER" id="PTHR43674:SF2">
    <property type="entry name" value="BETA-UREIDOPROPIONASE"/>
    <property type="match status" value="1"/>
</dbReference>
<keyword evidence="1" id="KW-0378">Hydrolase</keyword>
<dbReference type="Gene3D" id="3.60.110.10">
    <property type="entry name" value="Carbon-nitrogen hydrolase"/>
    <property type="match status" value="1"/>
</dbReference>
<name>A0A1Q2LJ68_9HELI</name>
<dbReference type="PANTHER" id="PTHR43674">
    <property type="entry name" value="NITRILASE C965.09-RELATED"/>
    <property type="match status" value="1"/>
</dbReference>
<organism evidence="3 4">
    <name type="scientific">Helicobacter bilis</name>
    <dbReference type="NCBI Taxonomy" id="37372"/>
    <lineage>
        <taxon>Bacteria</taxon>
        <taxon>Pseudomonadati</taxon>
        <taxon>Campylobacterota</taxon>
        <taxon>Epsilonproteobacteria</taxon>
        <taxon>Campylobacterales</taxon>
        <taxon>Helicobacteraceae</taxon>
        <taxon>Helicobacter</taxon>
    </lineage>
</organism>
<dbReference type="EMBL" id="CP019645">
    <property type="protein sequence ID" value="AQQ60540.1"/>
    <property type="molecule type" value="Genomic_DNA"/>
</dbReference>
<evidence type="ECO:0000259" key="2">
    <source>
        <dbReference type="Pfam" id="PF00795"/>
    </source>
</evidence>
<dbReference type="InterPro" id="IPR036526">
    <property type="entry name" value="C-N_Hydrolase_sf"/>
</dbReference>
<dbReference type="InterPro" id="IPR003010">
    <property type="entry name" value="C-N_Hydrolase"/>
</dbReference>
<dbReference type="CDD" id="cd07197">
    <property type="entry name" value="nitrilase"/>
    <property type="match status" value="1"/>
</dbReference>